<dbReference type="GO" id="GO:0000166">
    <property type="term" value="F:nucleotide binding"/>
    <property type="evidence" value="ECO:0007669"/>
    <property type="project" value="UniProtKB-KW"/>
</dbReference>
<evidence type="ECO:0000256" key="10">
    <source>
        <dbReference type="ARBA" id="ARBA00022989"/>
    </source>
</evidence>
<evidence type="ECO:0000313" key="14">
    <source>
        <dbReference type="EMBL" id="EDQ86385.1"/>
    </source>
</evidence>
<reference evidence="14 15" key="1">
    <citation type="journal article" date="2008" name="Nature">
        <title>The genome of the choanoflagellate Monosiga brevicollis and the origin of metazoans.</title>
        <authorList>
            <consortium name="JGI Sequencing"/>
            <person name="King N."/>
            <person name="Westbrook M.J."/>
            <person name="Young S.L."/>
            <person name="Kuo A."/>
            <person name="Abedin M."/>
            <person name="Chapman J."/>
            <person name="Fairclough S."/>
            <person name="Hellsten U."/>
            <person name="Isogai Y."/>
            <person name="Letunic I."/>
            <person name="Marr M."/>
            <person name="Pincus D."/>
            <person name="Putnam N."/>
            <person name="Rokas A."/>
            <person name="Wright K.J."/>
            <person name="Zuzow R."/>
            <person name="Dirks W."/>
            <person name="Good M."/>
            <person name="Goodstein D."/>
            <person name="Lemons D."/>
            <person name="Li W."/>
            <person name="Lyons J.B."/>
            <person name="Morris A."/>
            <person name="Nichols S."/>
            <person name="Richter D.J."/>
            <person name="Salamov A."/>
            <person name="Bork P."/>
            <person name="Lim W.A."/>
            <person name="Manning G."/>
            <person name="Miller W.T."/>
            <person name="McGinnis W."/>
            <person name="Shapiro H."/>
            <person name="Tjian R."/>
            <person name="Grigoriev I.V."/>
            <person name="Rokhsar D."/>
        </authorList>
    </citation>
    <scope>NUCLEOTIDE SEQUENCE [LARGE SCALE GENOMIC DNA]</scope>
    <source>
        <strain evidence="15">MX1 / ATCC 50154</strain>
    </source>
</reference>
<dbReference type="KEGG" id="mbr:MONBRDRAFT_28361"/>
<dbReference type="eggNOG" id="KOG2246">
    <property type="taxonomic scope" value="Eukaryota"/>
</dbReference>
<evidence type="ECO:0000256" key="1">
    <source>
        <dbReference type="ARBA" id="ARBA00004606"/>
    </source>
</evidence>
<keyword evidence="11" id="KW-0472">Membrane</keyword>
<dbReference type="Pfam" id="PF02434">
    <property type="entry name" value="Fringe"/>
    <property type="match status" value="1"/>
</dbReference>
<dbReference type="InParanoid" id="A9V7Y4"/>
<comment type="subcellular location">
    <subcellularLocation>
        <location evidence="1">Membrane</location>
        <topology evidence="1">Single-pass type II membrane protein</topology>
    </subcellularLocation>
</comment>
<dbReference type="GeneID" id="5894008"/>
<dbReference type="PANTHER" id="PTHR23033:SF14">
    <property type="entry name" value="GLYCOPROTEIN-N-ACETYLGALACTOSAMINE 3-BETA-GALACTOSYLTRANSFERASE 1-RELATED"/>
    <property type="match status" value="1"/>
</dbReference>
<proteinExistence type="inferred from homology"/>
<keyword evidence="9" id="KW-0735">Signal-anchor</keyword>
<dbReference type="Gene3D" id="3.90.550.50">
    <property type="match status" value="1"/>
</dbReference>
<evidence type="ECO:0000256" key="8">
    <source>
        <dbReference type="ARBA" id="ARBA00022741"/>
    </source>
</evidence>
<keyword evidence="12" id="KW-0175">Coiled coil</keyword>
<evidence type="ECO:0000256" key="5">
    <source>
        <dbReference type="ARBA" id="ARBA00022676"/>
    </source>
</evidence>
<dbReference type="EC" id="2.4.1.122" evidence="4"/>
<sequence>MGPRRQHHWQGPLLVFLGFCALYFWWASEQEHASASVLRKELAEIKAESQRQQRLLRDELQVHEEKQAIAIQRQLTTMSKEQILKKLEGNPMQAHLSETEKKLRHALQVDTNSGYIRATQSGLCLEDRQQKTVITYYCSAEARYLWSYVQGKITSPSDMCITASAIKADAEVILRPCNDNADLQTWDIQAEDRFYWNVSSQIVLKSSQSSKSTQPLCITAHRGPKELDGSTLQLQPCERSCHQFWHVNAYSVPFQQVATSKSSPTVQQQQRAAGTSLSATDESHRHKLFCMVMVTPSDLYTSGKAIMDTWGSRCDTLVFVNSESHPSFPTWKIDLPGPESRELMWFKSRHAWLRAYNTQLKSHHWFLRAERDTYVLVDNLREKLADQDPEAPISMGRLFHGRYQGENMTYFSSGAGMVLSRGALSAIGQAAMHNSSHIFVPDIGSQSDDISMGVAMLRTGIPAQLTVDEHGGQYFSALGVAVERTVKRSTSQGYWYWEVTPETKDGPACCARRWIGSHYAKPSDMYAFDDLHALGCEGV</sequence>
<dbReference type="SMART" id="SM00458">
    <property type="entry name" value="RICIN"/>
    <property type="match status" value="1"/>
</dbReference>
<keyword evidence="5" id="KW-0328">Glycosyltransferase</keyword>
<dbReference type="Proteomes" id="UP000001357">
    <property type="component" value="Unassembled WGS sequence"/>
</dbReference>
<dbReference type="SUPFAM" id="SSF50370">
    <property type="entry name" value="Ricin B-like lectins"/>
    <property type="match status" value="1"/>
</dbReference>
<dbReference type="InterPro" id="IPR035992">
    <property type="entry name" value="Ricin_B-like_lectins"/>
</dbReference>
<evidence type="ECO:0000256" key="2">
    <source>
        <dbReference type="ARBA" id="ARBA00004922"/>
    </source>
</evidence>
<gene>
    <name evidence="14" type="ORF">MONBRDRAFT_28361</name>
</gene>
<dbReference type="EMBL" id="CH991566">
    <property type="protein sequence ID" value="EDQ86385.1"/>
    <property type="molecule type" value="Genomic_DNA"/>
</dbReference>
<dbReference type="Gene3D" id="2.80.10.50">
    <property type="match status" value="1"/>
</dbReference>
<evidence type="ECO:0000256" key="11">
    <source>
        <dbReference type="ARBA" id="ARBA00023136"/>
    </source>
</evidence>
<dbReference type="GO" id="GO:0016020">
    <property type="term" value="C:membrane"/>
    <property type="evidence" value="ECO:0007669"/>
    <property type="project" value="UniProtKB-SubCell"/>
</dbReference>
<organism evidence="14 15">
    <name type="scientific">Monosiga brevicollis</name>
    <name type="common">Choanoflagellate</name>
    <dbReference type="NCBI Taxonomy" id="81824"/>
    <lineage>
        <taxon>Eukaryota</taxon>
        <taxon>Choanoflagellata</taxon>
        <taxon>Craspedida</taxon>
        <taxon>Salpingoecidae</taxon>
        <taxon>Monosiga</taxon>
    </lineage>
</organism>
<evidence type="ECO:0000256" key="3">
    <source>
        <dbReference type="ARBA" id="ARBA00006462"/>
    </source>
</evidence>
<comment type="similarity">
    <text evidence="3">Belongs to the glycosyltransferase 31 family. Beta3-Gal-T subfamily.</text>
</comment>
<dbReference type="Pfam" id="PF00652">
    <property type="entry name" value="Ricin_B_lectin"/>
    <property type="match status" value="1"/>
</dbReference>
<evidence type="ECO:0000256" key="7">
    <source>
        <dbReference type="ARBA" id="ARBA00022692"/>
    </source>
</evidence>
<keyword evidence="15" id="KW-1185">Reference proteome</keyword>
<dbReference type="CDD" id="cd00161">
    <property type="entry name" value="beta-trefoil_Ricin-like"/>
    <property type="match status" value="1"/>
</dbReference>
<dbReference type="RefSeq" id="XP_001748775.1">
    <property type="nucleotide sequence ID" value="XM_001748723.1"/>
</dbReference>
<dbReference type="InterPro" id="IPR026050">
    <property type="entry name" value="C1GALT1/C1GALT1_chp1"/>
</dbReference>
<dbReference type="FunFam" id="2.80.10.50:FF:000125">
    <property type="entry name" value="Predicted protein"/>
    <property type="match status" value="1"/>
</dbReference>
<keyword evidence="7" id="KW-0812">Transmembrane</keyword>
<dbReference type="PANTHER" id="PTHR23033">
    <property type="entry name" value="BETA1,3-GALACTOSYLTRANSFERASE"/>
    <property type="match status" value="1"/>
</dbReference>
<dbReference type="InterPro" id="IPR003378">
    <property type="entry name" value="Fringe-like_glycosylTrfase"/>
</dbReference>
<evidence type="ECO:0000256" key="9">
    <source>
        <dbReference type="ARBA" id="ARBA00022968"/>
    </source>
</evidence>
<keyword evidence="6" id="KW-0808">Transferase</keyword>
<comment type="pathway">
    <text evidence="2">Protein modification; protein glycosylation.</text>
</comment>
<evidence type="ECO:0000256" key="6">
    <source>
        <dbReference type="ARBA" id="ARBA00022679"/>
    </source>
</evidence>
<evidence type="ECO:0000259" key="13">
    <source>
        <dbReference type="SMART" id="SM00458"/>
    </source>
</evidence>
<feature type="coiled-coil region" evidence="12">
    <location>
        <begin position="35"/>
        <end position="66"/>
    </location>
</feature>
<dbReference type="InterPro" id="IPR000772">
    <property type="entry name" value="Ricin_B_lectin"/>
</dbReference>
<keyword evidence="8" id="KW-0547">Nucleotide-binding</keyword>
<protein>
    <recommendedName>
        <fullName evidence="4">N-acetylgalactosaminide beta-1,3-galactosyltransferase</fullName>
        <ecNumber evidence="4">2.4.1.122</ecNumber>
    </recommendedName>
</protein>
<dbReference type="STRING" id="81824.A9V7Y4"/>
<evidence type="ECO:0000313" key="15">
    <source>
        <dbReference type="Proteomes" id="UP000001357"/>
    </source>
</evidence>
<feature type="domain" description="Ricin B lectin" evidence="13">
    <location>
        <begin position="114"/>
        <end position="248"/>
    </location>
</feature>
<accession>A9V7Y4</accession>
<dbReference type="AlphaFoldDB" id="A9V7Y4"/>
<name>A9V7Y4_MONBE</name>
<dbReference type="PROSITE" id="PS50231">
    <property type="entry name" value="RICIN_B_LECTIN"/>
    <property type="match status" value="1"/>
</dbReference>
<evidence type="ECO:0000256" key="12">
    <source>
        <dbReference type="SAM" id="Coils"/>
    </source>
</evidence>
<keyword evidence="10" id="KW-1133">Transmembrane helix</keyword>
<dbReference type="GO" id="GO:0016263">
    <property type="term" value="F:glycoprotein-N-acetylgalactosamine 3-beta-galactosyltransferase activity"/>
    <property type="evidence" value="ECO:0000318"/>
    <property type="project" value="GO_Central"/>
</dbReference>
<evidence type="ECO:0000256" key="4">
    <source>
        <dbReference type="ARBA" id="ARBA00012557"/>
    </source>
</evidence>